<keyword evidence="1" id="KW-1133">Transmembrane helix</keyword>
<reference evidence="2" key="1">
    <citation type="journal article" date="2015" name="Nature">
        <title>Complex archaea that bridge the gap between prokaryotes and eukaryotes.</title>
        <authorList>
            <person name="Spang A."/>
            <person name="Saw J.H."/>
            <person name="Jorgensen S.L."/>
            <person name="Zaremba-Niedzwiedzka K."/>
            <person name="Martijn J."/>
            <person name="Lind A.E."/>
            <person name="van Eijk R."/>
            <person name="Schleper C."/>
            <person name="Guy L."/>
            <person name="Ettema T.J."/>
        </authorList>
    </citation>
    <scope>NUCLEOTIDE SEQUENCE</scope>
</reference>
<keyword evidence="1" id="KW-0812">Transmembrane</keyword>
<dbReference type="AlphaFoldDB" id="A0A0F9UBC8"/>
<evidence type="ECO:0000256" key="1">
    <source>
        <dbReference type="SAM" id="Phobius"/>
    </source>
</evidence>
<organism evidence="2">
    <name type="scientific">marine sediment metagenome</name>
    <dbReference type="NCBI Taxonomy" id="412755"/>
    <lineage>
        <taxon>unclassified sequences</taxon>
        <taxon>metagenomes</taxon>
        <taxon>ecological metagenomes</taxon>
    </lineage>
</organism>
<keyword evidence="1" id="KW-0472">Membrane</keyword>
<dbReference type="PROSITE" id="PS51257">
    <property type="entry name" value="PROKAR_LIPOPROTEIN"/>
    <property type="match status" value="1"/>
</dbReference>
<feature type="transmembrane region" description="Helical" evidence="1">
    <location>
        <begin position="13"/>
        <end position="37"/>
    </location>
</feature>
<proteinExistence type="predicted"/>
<comment type="caution">
    <text evidence="2">The sequence shown here is derived from an EMBL/GenBank/DDBJ whole genome shotgun (WGS) entry which is preliminary data.</text>
</comment>
<accession>A0A0F9UBC8</accession>
<protein>
    <submittedName>
        <fullName evidence="2">Uncharacterized protein</fullName>
    </submittedName>
</protein>
<dbReference type="EMBL" id="LAZR01001089">
    <property type="protein sequence ID" value="KKN50918.1"/>
    <property type="molecule type" value="Genomic_DNA"/>
</dbReference>
<name>A0A0F9UBC8_9ZZZZ</name>
<evidence type="ECO:0000313" key="2">
    <source>
        <dbReference type="EMBL" id="KKN50918.1"/>
    </source>
</evidence>
<feature type="transmembrane region" description="Helical" evidence="1">
    <location>
        <begin position="49"/>
        <end position="71"/>
    </location>
</feature>
<sequence length="77" mass="9069">MTKTEYTIWLIPWILWILSCFGLALVLSELVVVWATGKHWLSASLVGRMGWMCGVYFIFFAITRIGKYYLFDREVKE</sequence>
<gene>
    <name evidence="2" type="ORF">LCGC14_0627830</name>
</gene>